<dbReference type="SUPFAM" id="SSF103473">
    <property type="entry name" value="MFS general substrate transporter"/>
    <property type="match status" value="1"/>
</dbReference>
<evidence type="ECO:0000256" key="3">
    <source>
        <dbReference type="ARBA" id="ARBA00022448"/>
    </source>
</evidence>
<reference evidence="11" key="1">
    <citation type="journal article" date="2019" name="Int. J. Syst. Evol. Microbiol.">
        <title>The Global Catalogue of Microorganisms (GCM) 10K type strain sequencing project: providing services to taxonomists for standard genome sequencing and annotation.</title>
        <authorList>
            <consortium name="The Broad Institute Genomics Platform"/>
            <consortium name="The Broad Institute Genome Sequencing Center for Infectious Disease"/>
            <person name="Wu L."/>
            <person name="Ma J."/>
        </authorList>
    </citation>
    <scope>NUCLEOTIDE SEQUENCE [LARGE SCALE GENOMIC DNA]</scope>
    <source>
        <strain evidence="11">JCM 17805</strain>
    </source>
</reference>
<sequence length="393" mass="41314">MSLNNTWNLSLSRTLLLMVPFDLLASLGMDVYLPAVPEMASVFSTSPGAVQLTLSLYMLMLGCGQLVFGPLSDRLGRRPVLLGGNLLFVVSSIALVYVSTIEGFVFWRVCQGAGGAASLVATFATVRDVYGHRREAATIYALLGGMLAFVPALGPVIGALLIGWAGWQSVFWALALAATLAGFHAVKSWPETRSDVTGIGVKTAFLQVVQSGGFWLYTLAFSVAMGAFFVYFSSAPRMLIGKLGYSPIVFSLLFSTVALVMIVMSRFAGRIVSRFGTSGTLRLGMVAIGSGALLMLVAQMLSFSGAASLLIPMFVVAVGISCTCAVSANGALAAFQDIAGTAVALYYCIEALLVCIVGTLVVTLLPGDTLWPLIVFCGGGAVVVLAGMFFVRR</sequence>
<feature type="transmembrane region" description="Helical" evidence="8">
    <location>
        <begin position="80"/>
        <end position="99"/>
    </location>
</feature>
<feature type="transmembrane region" description="Helical" evidence="8">
    <location>
        <begin position="309"/>
        <end position="332"/>
    </location>
</feature>
<dbReference type="PRINTS" id="PR01035">
    <property type="entry name" value="TCRTETA"/>
</dbReference>
<dbReference type="RefSeq" id="WP_345196800.1">
    <property type="nucleotide sequence ID" value="NZ_BAABFL010000408.1"/>
</dbReference>
<evidence type="ECO:0000256" key="2">
    <source>
        <dbReference type="ARBA" id="ARBA00006236"/>
    </source>
</evidence>
<dbReference type="InterPro" id="IPR001958">
    <property type="entry name" value="Tet-R_TetA/multi-R_MdtG-like"/>
</dbReference>
<dbReference type="EMBL" id="BAABFL010000408">
    <property type="protein sequence ID" value="GAA4650595.1"/>
    <property type="molecule type" value="Genomic_DNA"/>
</dbReference>
<evidence type="ECO:0000256" key="6">
    <source>
        <dbReference type="ARBA" id="ARBA00022989"/>
    </source>
</evidence>
<keyword evidence="4" id="KW-1003">Cell membrane</keyword>
<dbReference type="InterPro" id="IPR011701">
    <property type="entry name" value="MFS"/>
</dbReference>
<gene>
    <name evidence="10" type="primary">cml</name>
    <name evidence="10" type="ORF">GCM10023116_28780</name>
</gene>
<dbReference type="CDD" id="cd17320">
    <property type="entry name" value="MFS_MdfA_MDR_like"/>
    <property type="match status" value="1"/>
</dbReference>
<feature type="transmembrane region" description="Helical" evidence="8">
    <location>
        <begin position="12"/>
        <end position="29"/>
    </location>
</feature>
<feature type="transmembrane region" description="Helical" evidence="8">
    <location>
        <begin position="371"/>
        <end position="391"/>
    </location>
</feature>
<feature type="transmembrane region" description="Helical" evidence="8">
    <location>
        <begin position="105"/>
        <end position="126"/>
    </location>
</feature>
<evidence type="ECO:0000259" key="9">
    <source>
        <dbReference type="PROSITE" id="PS50850"/>
    </source>
</evidence>
<dbReference type="PANTHER" id="PTHR42718:SF9">
    <property type="entry name" value="MAJOR FACILITATOR SUPERFAMILY MULTIDRUG TRANSPORTER MFSC"/>
    <property type="match status" value="1"/>
</dbReference>
<dbReference type="PROSITE" id="PS50850">
    <property type="entry name" value="MFS"/>
    <property type="match status" value="1"/>
</dbReference>
<keyword evidence="6 8" id="KW-1133">Transmembrane helix</keyword>
<name>A0ABP8V3C3_9GAMM</name>
<evidence type="ECO:0000256" key="7">
    <source>
        <dbReference type="ARBA" id="ARBA00023136"/>
    </source>
</evidence>
<evidence type="ECO:0000256" key="5">
    <source>
        <dbReference type="ARBA" id="ARBA00022692"/>
    </source>
</evidence>
<evidence type="ECO:0000313" key="11">
    <source>
        <dbReference type="Proteomes" id="UP001500604"/>
    </source>
</evidence>
<dbReference type="PANTHER" id="PTHR42718">
    <property type="entry name" value="MAJOR FACILITATOR SUPERFAMILY MULTIDRUG TRANSPORTER MFSC"/>
    <property type="match status" value="1"/>
</dbReference>
<dbReference type="NCBIfam" id="NF033134">
    <property type="entry name" value="cmlA_floR"/>
    <property type="match status" value="1"/>
</dbReference>
<feature type="transmembrane region" description="Helical" evidence="8">
    <location>
        <begin position="344"/>
        <end position="365"/>
    </location>
</feature>
<dbReference type="InterPro" id="IPR004812">
    <property type="entry name" value="Efflux_drug-R_Bcr/CmlA"/>
</dbReference>
<dbReference type="Pfam" id="PF07690">
    <property type="entry name" value="MFS_1"/>
    <property type="match status" value="1"/>
</dbReference>
<evidence type="ECO:0000256" key="1">
    <source>
        <dbReference type="ARBA" id="ARBA00004651"/>
    </source>
</evidence>
<evidence type="ECO:0000256" key="8">
    <source>
        <dbReference type="RuleBase" id="RU365088"/>
    </source>
</evidence>
<comment type="caution">
    <text evidence="10">The sequence shown here is derived from an EMBL/GenBank/DDBJ whole genome shotgun (WGS) entry which is preliminary data.</text>
</comment>
<feature type="transmembrane region" description="Helical" evidence="8">
    <location>
        <begin position="138"/>
        <end position="164"/>
    </location>
</feature>
<dbReference type="NCBIfam" id="TIGR00710">
    <property type="entry name" value="efflux_Bcr_CflA"/>
    <property type="match status" value="1"/>
</dbReference>
<comment type="similarity">
    <text evidence="2 8">Belongs to the major facilitator superfamily. Bcr/CmlA family.</text>
</comment>
<feature type="transmembrane region" description="Helical" evidence="8">
    <location>
        <begin position="283"/>
        <end position="303"/>
    </location>
</feature>
<feature type="transmembrane region" description="Helical" evidence="8">
    <location>
        <begin position="170"/>
        <end position="186"/>
    </location>
</feature>
<dbReference type="InterPro" id="IPR036259">
    <property type="entry name" value="MFS_trans_sf"/>
</dbReference>
<keyword evidence="5 8" id="KW-0812">Transmembrane</keyword>
<keyword evidence="11" id="KW-1185">Reference proteome</keyword>
<feature type="domain" description="Major facilitator superfamily (MFS) profile" evidence="9">
    <location>
        <begin position="14"/>
        <end position="393"/>
    </location>
</feature>
<dbReference type="InterPro" id="IPR020846">
    <property type="entry name" value="MFS_dom"/>
</dbReference>
<dbReference type="Gene3D" id="1.20.1720.10">
    <property type="entry name" value="Multidrug resistance protein D"/>
    <property type="match status" value="1"/>
</dbReference>
<dbReference type="Proteomes" id="UP001500604">
    <property type="component" value="Unassembled WGS sequence"/>
</dbReference>
<proteinExistence type="inferred from homology"/>
<protein>
    <recommendedName>
        <fullName evidence="8">Bcr/CflA family efflux transporter</fullName>
    </recommendedName>
</protein>
<accession>A0ABP8V3C3</accession>
<feature type="transmembrane region" description="Helical" evidence="8">
    <location>
        <begin position="244"/>
        <end position="263"/>
    </location>
</feature>
<feature type="transmembrane region" description="Helical" evidence="8">
    <location>
        <begin position="214"/>
        <end position="232"/>
    </location>
</feature>
<organism evidence="10 11">
    <name type="scientific">Kistimonas scapharcae</name>
    <dbReference type="NCBI Taxonomy" id="1036133"/>
    <lineage>
        <taxon>Bacteria</taxon>
        <taxon>Pseudomonadati</taxon>
        <taxon>Pseudomonadota</taxon>
        <taxon>Gammaproteobacteria</taxon>
        <taxon>Oceanospirillales</taxon>
        <taxon>Endozoicomonadaceae</taxon>
        <taxon>Kistimonas</taxon>
    </lineage>
</organism>
<evidence type="ECO:0000256" key="4">
    <source>
        <dbReference type="ARBA" id="ARBA00022475"/>
    </source>
</evidence>
<keyword evidence="8" id="KW-0997">Cell inner membrane</keyword>
<evidence type="ECO:0000313" key="10">
    <source>
        <dbReference type="EMBL" id="GAA4650595.1"/>
    </source>
</evidence>
<feature type="transmembrane region" description="Helical" evidence="8">
    <location>
        <begin position="49"/>
        <end position="68"/>
    </location>
</feature>
<comment type="subcellular location">
    <subcellularLocation>
        <location evidence="8">Cell inner membrane</location>
        <topology evidence="8">Multi-pass membrane protein</topology>
    </subcellularLocation>
    <subcellularLocation>
        <location evidence="1">Cell membrane</location>
        <topology evidence="1">Multi-pass membrane protein</topology>
    </subcellularLocation>
</comment>
<keyword evidence="3 8" id="KW-0813">Transport</keyword>
<keyword evidence="7 8" id="KW-0472">Membrane</keyword>